<keyword evidence="3" id="KW-1185">Reference proteome</keyword>
<dbReference type="Proteomes" id="UP000075809">
    <property type="component" value="Unassembled WGS sequence"/>
</dbReference>
<evidence type="ECO:0000313" key="3">
    <source>
        <dbReference type="Proteomes" id="UP000075809"/>
    </source>
</evidence>
<protein>
    <submittedName>
        <fullName evidence="2">Uncharacterized protein</fullName>
    </submittedName>
</protein>
<evidence type="ECO:0000256" key="1">
    <source>
        <dbReference type="SAM" id="MobiDB-lite"/>
    </source>
</evidence>
<proteinExistence type="predicted"/>
<dbReference type="EMBL" id="KQ982959">
    <property type="protein sequence ID" value="KYQ48688.1"/>
    <property type="molecule type" value="Genomic_DNA"/>
</dbReference>
<organism evidence="2 3">
    <name type="scientific">Mycetomoellerius zeteki</name>
    <dbReference type="NCBI Taxonomy" id="64791"/>
    <lineage>
        <taxon>Eukaryota</taxon>
        <taxon>Metazoa</taxon>
        <taxon>Ecdysozoa</taxon>
        <taxon>Arthropoda</taxon>
        <taxon>Hexapoda</taxon>
        <taxon>Insecta</taxon>
        <taxon>Pterygota</taxon>
        <taxon>Neoptera</taxon>
        <taxon>Endopterygota</taxon>
        <taxon>Hymenoptera</taxon>
        <taxon>Apocrita</taxon>
        <taxon>Aculeata</taxon>
        <taxon>Formicoidea</taxon>
        <taxon>Formicidae</taxon>
        <taxon>Myrmicinae</taxon>
        <taxon>Mycetomoellerius</taxon>
    </lineage>
</organism>
<feature type="compositionally biased region" description="Polar residues" evidence="1">
    <location>
        <begin position="1"/>
        <end position="10"/>
    </location>
</feature>
<reference evidence="2 3" key="1">
    <citation type="submission" date="2015-09" db="EMBL/GenBank/DDBJ databases">
        <title>Trachymyrmex zeteki WGS genome.</title>
        <authorList>
            <person name="Nygaard S."/>
            <person name="Hu H."/>
            <person name="Boomsma J."/>
            <person name="Zhang G."/>
        </authorList>
    </citation>
    <scope>NUCLEOTIDE SEQUENCE [LARGE SCALE GENOMIC DNA]</scope>
    <source>
        <strain evidence="2">Tzet28-1</strain>
        <tissue evidence="2">Whole body</tissue>
    </source>
</reference>
<dbReference type="AlphaFoldDB" id="A0A151WLF1"/>
<feature type="region of interest" description="Disordered" evidence="1">
    <location>
        <begin position="1"/>
        <end position="23"/>
    </location>
</feature>
<gene>
    <name evidence="2" type="ORF">ALC60_12193</name>
</gene>
<name>A0A151WLF1_9HYME</name>
<accession>A0A151WLF1</accession>
<evidence type="ECO:0000313" key="2">
    <source>
        <dbReference type="EMBL" id="KYQ48688.1"/>
    </source>
</evidence>
<sequence>MSSSSTQQLHSKPPEHRSTGRPPFITQLMLRPHSNLAPLYLHVCGITEIDSTCQLISIHIECRTFIDILIVILNY</sequence>